<dbReference type="GO" id="GO:0000981">
    <property type="term" value="F:DNA-binding transcription factor activity, RNA polymerase II-specific"/>
    <property type="evidence" value="ECO:0007669"/>
    <property type="project" value="TreeGrafter"/>
</dbReference>
<keyword evidence="1" id="KW-0677">Repeat</keyword>
<evidence type="ECO:0000256" key="3">
    <source>
        <dbReference type="SAM" id="MobiDB-lite"/>
    </source>
</evidence>
<sequence length="361" mass="37491">MASSAPMAAMTLEARHAVSALQEMASSPHRMMGGKREGSFSLSNPSVHSSLFYPHAPTRTAEAAAPPTKAAGSPLVGPPAATAVCPSDSSVDGSETERTGASPRASPRVQPRSIAPAPASGVALLPGRMDAIADPPLGEASTSRSATCSLDGGCSVGSMSDDDSNAPPVRQGGALGEEQLPARKRGRGSRPSSVESNAESSEQEGPRTEGGEAVSGAKAASGRQAQTRKLSCPWTSEEDAMLLRAVTSLGPKRWSAIAQAVPGRSGKQCRLRWCNQIDPSIRHDAWSEQEDSVILRAHSALGSRWTEIAKLLPGRTDNAIKNRWNGTLCRKPNPEIQTSSHIPLKAAALCLAAATAGDVDL</sequence>
<reference evidence="6 7" key="1">
    <citation type="journal article" date="2024" name="Science">
        <title>Giant polyketide synthase enzymes in the biosynthesis of giant marine polyether toxins.</title>
        <authorList>
            <person name="Fallon T.R."/>
            <person name="Shende V.V."/>
            <person name="Wierzbicki I.H."/>
            <person name="Pendleton A.L."/>
            <person name="Watervoot N.F."/>
            <person name="Auber R.P."/>
            <person name="Gonzalez D.J."/>
            <person name="Wisecaver J.H."/>
            <person name="Moore B.S."/>
        </authorList>
    </citation>
    <scope>NUCLEOTIDE SEQUENCE [LARGE SCALE GENOMIC DNA]</scope>
    <source>
        <strain evidence="6 7">12B1</strain>
    </source>
</reference>
<dbReference type="FunFam" id="1.10.10.60:FF:000010">
    <property type="entry name" value="Transcriptional activator Myb isoform A"/>
    <property type="match status" value="1"/>
</dbReference>
<dbReference type="InterPro" id="IPR001005">
    <property type="entry name" value="SANT/Myb"/>
</dbReference>
<evidence type="ECO:0000256" key="1">
    <source>
        <dbReference type="ARBA" id="ARBA00022737"/>
    </source>
</evidence>
<feature type="domain" description="HTH myb-type" evidence="5">
    <location>
        <begin position="232"/>
        <end position="281"/>
    </location>
</feature>
<feature type="domain" description="Myb-like" evidence="4">
    <location>
        <begin position="278"/>
        <end position="328"/>
    </location>
</feature>
<dbReference type="GO" id="GO:0000978">
    <property type="term" value="F:RNA polymerase II cis-regulatory region sequence-specific DNA binding"/>
    <property type="evidence" value="ECO:0007669"/>
    <property type="project" value="TreeGrafter"/>
</dbReference>
<feature type="compositionally biased region" description="Polar residues" evidence="3">
    <location>
        <begin position="190"/>
        <end position="200"/>
    </location>
</feature>
<feature type="domain" description="HTH myb-type" evidence="5">
    <location>
        <begin position="282"/>
        <end position="332"/>
    </location>
</feature>
<feature type="compositionally biased region" description="Polar residues" evidence="3">
    <location>
        <begin position="40"/>
        <end position="49"/>
    </location>
</feature>
<dbReference type="InterPro" id="IPR017930">
    <property type="entry name" value="Myb_dom"/>
</dbReference>
<feature type="region of interest" description="Disordered" evidence="3">
    <location>
        <begin position="24"/>
        <end position="120"/>
    </location>
</feature>
<evidence type="ECO:0000259" key="5">
    <source>
        <dbReference type="PROSITE" id="PS51294"/>
    </source>
</evidence>
<dbReference type="CDD" id="cd00167">
    <property type="entry name" value="SANT"/>
    <property type="match status" value="2"/>
</dbReference>
<gene>
    <name evidence="6" type="ORF">AB1Y20_005716</name>
</gene>
<dbReference type="SMART" id="SM00717">
    <property type="entry name" value="SANT"/>
    <property type="match status" value="2"/>
</dbReference>
<dbReference type="Proteomes" id="UP001515480">
    <property type="component" value="Unassembled WGS sequence"/>
</dbReference>
<dbReference type="PANTHER" id="PTHR45614">
    <property type="entry name" value="MYB PROTEIN-RELATED"/>
    <property type="match status" value="1"/>
</dbReference>
<dbReference type="GO" id="GO:0005634">
    <property type="term" value="C:nucleus"/>
    <property type="evidence" value="ECO:0007669"/>
    <property type="project" value="TreeGrafter"/>
</dbReference>
<evidence type="ECO:0000259" key="4">
    <source>
        <dbReference type="PROSITE" id="PS50090"/>
    </source>
</evidence>
<name>A0AB34J2F2_PRYPA</name>
<evidence type="ECO:0000256" key="2">
    <source>
        <dbReference type="ARBA" id="ARBA00023125"/>
    </source>
</evidence>
<dbReference type="PROSITE" id="PS51294">
    <property type="entry name" value="HTH_MYB"/>
    <property type="match status" value="2"/>
</dbReference>
<dbReference type="EMBL" id="JBGBPQ010000014">
    <property type="protein sequence ID" value="KAL1510884.1"/>
    <property type="molecule type" value="Genomic_DNA"/>
</dbReference>
<proteinExistence type="predicted"/>
<organism evidence="6 7">
    <name type="scientific">Prymnesium parvum</name>
    <name type="common">Toxic golden alga</name>
    <dbReference type="NCBI Taxonomy" id="97485"/>
    <lineage>
        <taxon>Eukaryota</taxon>
        <taxon>Haptista</taxon>
        <taxon>Haptophyta</taxon>
        <taxon>Prymnesiophyceae</taxon>
        <taxon>Prymnesiales</taxon>
        <taxon>Prymnesiaceae</taxon>
        <taxon>Prymnesium</taxon>
    </lineage>
</organism>
<dbReference type="Pfam" id="PF00249">
    <property type="entry name" value="Myb_DNA-binding"/>
    <property type="match status" value="2"/>
</dbReference>
<feature type="compositionally biased region" description="Low complexity" evidence="3">
    <location>
        <begin position="56"/>
        <end position="71"/>
    </location>
</feature>
<dbReference type="PROSITE" id="PS50090">
    <property type="entry name" value="MYB_LIKE"/>
    <property type="match status" value="2"/>
</dbReference>
<keyword evidence="7" id="KW-1185">Reference proteome</keyword>
<dbReference type="InterPro" id="IPR050560">
    <property type="entry name" value="MYB_TF"/>
</dbReference>
<keyword evidence="2" id="KW-0238">DNA-binding</keyword>
<comment type="caution">
    <text evidence="6">The sequence shown here is derived from an EMBL/GenBank/DDBJ whole genome shotgun (WGS) entry which is preliminary data.</text>
</comment>
<evidence type="ECO:0000313" key="6">
    <source>
        <dbReference type="EMBL" id="KAL1510884.1"/>
    </source>
</evidence>
<feature type="domain" description="Myb-like" evidence="4">
    <location>
        <begin position="233"/>
        <end position="277"/>
    </location>
</feature>
<dbReference type="InterPro" id="IPR009057">
    <property type="entry name" value="Homeodomain-like_sf"/>
</dbReference>
<protein>
    <submittedName>
        <fullName evidence="6">Uncharacterized protein</fullName>
    </submittedName>
</protein>
<feature type="region of interest" description="Disordered" evidence="3">
    <location>
        <begin position="154"/>
        <end position="232"/>
    </location>
</feature>
<dbReference type="SUPFAM" id="SSF46689">
    <property type="entry name" value="Homeodomain-like"/>
    <property type="match status" value="1"/>
</dbReference>
<dbReference type="PANTHER" id="PTHR45614:SF25">
    <property type="entry name" value="MYB PROTEIN"/>
    <property type="match status" value="1"/>
</dbReference>
<evidence type="ECO:0000313" key="7">
    <source>
        <dbReference type="Proteomes" id="UP001515480"/>
    </source>
</evidence>
<dbReference type="AlphaFoldDB" id="A0AB34J2F2"/>
<accession>A0AB34J2F2</accession>
<dbReference type="Gene3D" id="1.10.10.60">
    <property type="entry name" value="Homeodomain-like"/>
    <property type="match status" value="2"/>
</dbReference>